<comment type="caution">
    <text evidence="9">The sequence shown here is derived from an EMBL/GenBank/DDBJ whole genome shotgun (WGS) entry which is preliminary data.</text>
</comment>
<sequence>MDAIDLQSSTHLLGISLFSCLAIVVTIYLLTPDYEAAVLYRVPVPEQCTSGWKGEELEKPGLKLPGSTAIQCYNPANGRILGIVNPVTQDGIDRAVQRAAEAQVEWKKTTWSQRRKWLRTLKRHILDNQTTIVTAACLDSGKTRVDAYFGELLVTLEKIEWTLKHGEKSLRPERRPTNLLMCYKANEVHWEPLGVVAAAVSWNYPFHNLLSPIISSLFAGNSIILKPSERTAWSSSYFVSIARASLVACGHSPQLIQSCVCWPSTAPYLVSHPGISHLTFIGSRAVAHEVSRAATASLVPLCLELGGKDPSIILDDVADSETELNRVVAILMRGVFQAAGQNCIGIERIIAQGRVYPRLLEKLEPLVRGLRAGDPLDMSPHSHPTDIGACVSDANFPMLESLISEAVAQGARLLVGGKRFNNLQSPKGHYFQPTLIVDVTPTMQIAQTELFAPVMLLMRAASTPIDDAISIANSAPFGLGSSVYGRNKRDLEKVTRDVKAGMVAVNDFAAYYAVQLPFGGVGGSGYGRFAGREGLRNVCNAKAVCRDRWVGIKTTIPGPLTIPFGGLKNRGREGKDIKKAERRAEETVRGVIELGYGDGVWQKAGGLRRILGF</sequence>
<dbReference type="InterPro" id="IPR016160">
    <property type="entry name" value="Ald_DH_CS_CYS"/>
</dbReference>
<evidence type="ECO:0000313" key="10">
    <source>
        <dbReference type="Proteomes" id="UP000799772"/>
    </source>
</evidence>
<dbReference type="AlphaFoldDB" id="A0A9P4IAV2"/>
<dbReference type="PROSITE" id="PS00687">
    <property type="entry name" value="ALDEHYDE_DEHYDR_GLU"/>
    <property type="match status" value="1"/>
</dbReference>
<feature type="active site" evidence="5">
    <location>
        <position position="304"/>
    </location>
</feature>
<accession>A0A9P4IAV2</accession>
<evidence type="ECO:0000313" key="9">
    <source>
        <dbReference type="EMBL" id="KAF2098195.1"/>
    </source>
</evidence>
<evidence type="ECO:0000256" key="1">
    <source>
        <dbReference type="ARBA" id="ARBA00009986"/>
    </source>
</evidence>
<organism evidence="9 10">
    <name type="scientific">Rhizodiscina lignyota</name>
    <dbReference type="NCBI Taxonomy" id="1504668"/>
    <lineage>
        <taxon>Eukaryota</taxon>
        <taxon>Fungi</taxon>
        <taxon>Dikarya</taxon>
        <taxon>Ascomycota</taxon>
        <taxon>Pezizomycotina</taxon>
        <taxon>Dothideomycetes</taxon>
        <taxon>Pleosporomycetidae</taxon>
        <taxon>Aulographales</taxon>
        <taxon>Rhizodiscinaceae</taxon>
        <taxon>Rhizodiscina</taxon>
    </lineage>
</organism>
<dbReference type="OrthoDB" id="310895at2759"/>
<evidence type="ECO:0000259" key="8">
    <source>
        <dbReference type="Pfam" id="PF00171"/>
    </source>
</evidence>
<dbReference type="PANTHER" id="PTHR11699">
    <property type="entry name" value="ALDEHYDE DEHYDROGENASE-RELATED"/>
    <property type="match status" value="1"/>
</dbReference>
<keyword evidence="7" id="KW-1133">Transmembrane helix</keyword>
<evidence type="ECO:0000256" key="5">
    <source>
        <dbReference type="PROSITE-ProRule" id="PRU10007"/>
    </source>
</evidence>
<dbReference type="InterPro" id="IPR016162">
    <property type="entry name" value="Ald_DH_N"/>
</dbReference>
<dbReference type="FunFam" id="3.40.309.10:FF:000024">
    <property type="entry name" value="Betaine aldehyde dehydrogenase"/>
    <property type="match status" value="1"/>
</dbReference>
<comment type="similarity">
    <text evidence="1 6">Belongs to the aldehyde dehydrogenase family.</text>
</comment>
<reference evidence="9" key="1">
    <citation type="journal article" date="2020" name="Stud. Mycol.">
        <title>101 Dothideomycetes genomes: a test case for predicting lifestyles and emergence of pathogens.</title>
        <authorList>
            <person name="Haridas S."/>
            <person name="Albert R."/>
            <person name="Binder M."/>
            <person name="Bloem J."/>
            <person name="Labutti K."/>
            <person name="Salamov A."/>
            <person name="Andreopoulos B."/>
            <person name="Baker S."/>
            <person name="Barry K."/>
            <person name="Bills G."/>
            <person name="Bluhm B."/>
            <person name="Cannon C."/>
            <person name="Castanera R."/>
            <person name="Culley D."/>
            <person name="Daum C."/>
            <person name="Ezra D."/>
            <person name="Gonzalez J."/>
            <person name="Henrissat B."/>
            <person name="Kuo A."/>
            <person name="Liang C."/>
            <person name="Lipzen A."/>
            <person name="Lutzoni F."/>
            <person name="Magnuson J."/>
            <person name="Mondo S."/>
            <person name="Nolan M."/>
            <person name="Ohm R."/>
            <person name="Pangilinan J."/>
            <person name="Park H.-J."/>
            <person name="Ramirez L."/>
            <person name="Alfaro M."/>
            <person name="Sun H."/>
            <person name="Tritt A."/>
            <person name="Yoshinaga Y."/>
            <person name="Zwiers L.-H."/>
            <person name="Turgeon B."/>
            <person name="Goodwin S."/>
            <person name="Spatafora J."/>
            <person name="Crous P."/>
            <person name="Grigoriev I."/>
        </authorList>
    </citation>
    <scope>NUCLEOTIDE SEQUENCE</scope>
    <source>
        <strain evidence="9">CBS 133067</strain>
    </source>
</reference>
<name>A0A9P4IAV2_9PEZI</name>
<dbReference type="InterPro" id="IPR015590">
    <property type="entry name" value="Aldehyde_DH_dom"/>
</dbReference>
<proteinExistence type="inferred from homology"/>
<dbReference type="EMBL" id="ML978127">
    <property type="protein sequence ID" value="KAF2098195.1"/>
    <property type="molecule type" value="Genomic_DNA"/>
</dbReference>
<keyword evidence="2 6" id="KW-0560">Oxidoreductase</keyword>
<comment type="catalytic activity">
    <reaction evidence="4">
        <text>an aldehyde + NAD(+) + H2O = a carboxylate + NADH + 2 H(+)</text>
        <dbReference type="Rhea" id="RHEA:16185"/>
        <dbReference type="ChEBI" id="CHEBI:15377"/>
        <dbReference type="ChEBI" id="CHEBI:15378"/>
        <dbReference type="ChEBI" id="CHEBI:17478"/>
        <dbReference type="ChEBI" id="CHEBI:29067"/>
        <dbReference type="ChEBI" id="CHEBI:57540"/>
        <dbReference type="ChEBI" id="CHEBI:57945"/>
        <dbReference type="EC" id="1.2.1.3"/>
    </reaction>
</comment>
<keyword evidence="10" id="KW-1185">Reference proteome</keyword>
<dbReference type="Pfam" id="PF00171">
    <property type="entry name" value="Aldedh"/>
    <property type="match status" value="1"/>
</dbReference>
<keyword evidence="7" id="KW-0812">Transmembrane</keyword>
<evidence type="ECO:0000256" key="7">
    <source>
        <dbReference type="SAM" id="Phobius"/>
    </source>
</evidence>
<evidence type="ECO:0000256" key="3">
    <source>
        <dbReference type="ARBA" id="ARBA00024226"/>
    </source>
</evidence>
<dbReference type="Proteomes" id="UP000799772">
    <property type="component" value="Unassembled WGS sequence"/>
</dbReference>
<dbReference type="EC" id="1.2.1.3" evidence="3"/>
<dbReference type="PROSITE" id="PS00070">
    <property type="entry name" value="ALDEHYDE_DEHYDR_CYS"/>
    <property type="match status" value="1"/>
</dbReference>
<dbReference type="Gene3D" id="3.40.605.10">
    <property type="entry name" value="Aldehyde Dehydrogenase, Chain A, domain 1"/>
    <property type="match status" value="1"/>
</dbReference>
<dbReference type="InterPro" id="IPR016161">
    <property type="entry name" value="Ald_DH/histidinol_DH"/>
</dbReference>
<feature type="domain" description="Aldehyde dehydrogenase" evidence="8">
    <location>
        <begin position="68"/>
        <end position="544"/>
    </location>
</feature>
<dbReference type="SUPFAM" id="SSF53720">
    <property type="entry name" value="ALDH-like"/>
    <property type="match status" value="1"/>
</dbReference>
<dbReference type="Gene3D" id="3.40.309.10">
    <property type="entry name" value="Aldehyde Dehydrogenase, Chain A, domain 2"/>
    <property type="match status" value="1"/>
</dbReference>
<keyword evidence="7" id="KW-0472">Membrane</keyword>
<gene>
    <name evidence="9" type="ORF">NA57DRAFT_76989</name>
</gene>
<protein>
    <recommendedName>
        <fullName evidence="3">aldehyde dehydrogenase (NAD(+))</fullName>
        <ecNumber evidence="3">1.2.1.3</ecNumber>
    </recommendedName>
</protein>
<dbReference type="GO" id="GO:0004029">
    <property type="term" value="F:aldehyde dehydrogenase (NAD+) activity"/>
    <property type="evidence" value="ECO:0007669"/>
    <property type="project" value="UniProtKB-EC"/>
</dbReference>
<dbReference type="InterPro" id="IPR016163">
    <property type="entry name" value="Ald_DH_C"/>
</dbReference>
<feature type="transmembrane region" description="Helical" evidence="7">
    <location>
        <begin position="12"/>
        <end position="31"/>
    </location>
</feature>
<dbReference type="InterPro" id="IPR029510">
    <property type="entry name" value="Ald_DH_CS_GLU"/>
</dbReference>
<evidence type="ECO:0000256" key="2">
    <source>
        <dbReference type="ARBA" id="ARBA00023002"/>
    </source>
</evidence>
<evidence type="ECO:0000256" key="4">
    <source>
        <dbReference type="ARBA" id="ARBA00049194"/>
    </source>
</evidence>
<evidence type="ECO:0000256" key="6">
    <source>
        <dbReference type="RuleBase" id="RU003345"/>
    </source>
</evidence>